<sequence length="113" mass="11571">MRVPAALAIVRGALCLPLPAIPTAGTMDTSPLKQPYQPAGPNETGGSGIGSSKPSKNANTPLQADGMYGLPYIEQPKPKAYANPLVANPAVVVYVGTTVYALPPVSVETTIAK</sequence>
<name>A0AAV9WD89_9PEZI</name>
<evidence type="ECO:0000313" key="4">
    <source>
        <dbReference type="Proteomes" id="UP001370758"/>
    </source>
</evidence>
<feature type="region of interest" description="Disordered" evidence="1">
    <location>
        <begin position="26"/>
        <end position="63"/>
    </location>
</feature>
<evidence type="ECO:0000313" key="3">
    <source>
        <dbReference type="EMBL" id="KAK6506768.1"/>
    </source>
</evidence>
<organism evidence="3 4">
    <name type="scientific">Arthrobotrys musiformis</name>
    <dbReference type="NCBI Taxonomy" id="47236"/>
    <lineage>
        <taxon>Eukaryota</taxon>
        <taxon>Fungi</taxon>
        <taxon>Dikarya</taxon>
        <taxon>Ascomycota</taxon>
        <taxon>Pezizomycotina</taxon>
        <taxon>Orbiliomycetes</taxon>
        <taxon>Orbiliales</taxon>
        <taxon>Orbiliaceae</taxon>
        <taxon>Arthrobotrys</taxon>
    </lineage>
</organism>
<feature type="chain" id="PRO_5043956602" evidence="2">
    <location>
        <begin position="16"/>
        <end position="113"/>
    </location>
</feature>
<evidence type="ECO:0000256" key="2">
    <source>
        <dbReference type="SAM" id="SignalP"/>
    </source>
</evidence>
<keyword evidence="4" id="KW-1185">Reference proteome</keyword>
<gene>
    <name evidence="3" type="ORF">TWF481_005228</name>
</gene>
<reference evidence="3 4" key="1">
    <citation type="submission" date="2023-08" db="EMBL/GenBank/DDBJ databases">
        <authorList>
            <person name="Palmer J.M."/>
        </authorList>
    </citation>
    <scope>NUCLEOTIDE SEQUENCE [LARGE SCALE GENOMIC DNA]</scope>
    <source>
        <strain evidence="3 4">TWF481</strain>
    </source>
</reference>
<accession>A0AAV9WD89</accession>
<evidence type="ECO:0000256" key="1">
    <source>
        <dbReference type="SAM" id="MobiDB-lite"/>
    </source>
</evidence>
<proteinExistence type="predicted"/>
<protein>
    <submittedName>
        <fullName evidence="3">Uncharacterized protein</fullName>
    </submittedName>
</protein>
<dbReference type="Proteomes" id="UP001370758">
    <property type="component" value="Unassembled WGS sequence"/>
</dbReference>
<keyword evidence="2" id="KW-0732">Signal</keyword>
<feature type="signal peptide" evidence="2">
    <location>
        <begin position="1"/>
        <end position="15"/>
    </location>
</feature>
<comment type="caution">
    <text evidence="3">The sequence shown here is derived from an EMBL/GenBank/DDBJ whole genome shotgun (WGS) entry which is preliminary data.</text>
</comment>
<dbReference type="EMBL" id="JAVHJL010000003">
    <property type="protein sequence ID" value="KAK6506768.1"/>
    <property type="molecule type" value="Genomic_DNA"/>
</dbReference>
<dbReference type="AlphaFoldDB" id="A0AAV9WD89"/>